<keyword evidence="2" id="KW-1185">Reference proteome</keyword>
<accession>A0A545U1E0</accession>
<proteinExistence type="predicted"/>
<dbReference type="EMBL" id="VHSH01000001">
    <property type="protein sequence ID" value="TQV83299.1"/>
    <property type="molecule type" value="Genomic_DNA"/>
</dbReference>
<reference evidence="1 2" key="1">
    <citation type="submission" date="2019-06" db="EMBL/GenBank/DDBJ databases">
        <title>Whole genome sequence for Rhodospirillaceae sp. R148.</title>
        <authorList>
            <person name="Wang G."/>
        </authorList>
    </citation>
    <scope>NUCLEOTIDE SEQUENCE [LARGE SCALE GENOMIC DNA]</scope>
    <source>
        <strain evidence="1 2">R148</strain>
    </source>
</reference>
<dbReference type="OrthoDB" id="7562825at2"/>
<dbReference type="Gene3D" id="3.30.1360.120">
    <property type="entry name" value="Probable tRNA modification gtpase trme, domain 1"/>
    <property type="match status" value="1"/>
</dbReference>
<dbReference type="AlphaFoldDB" id="A0A545U1E0"/>
<dbReference type="InterPro" id="IPR027266">
    <property type="entry name" value="TrmE/GcvT-like"/>
</dbReference>
<sequence>MRPTLCGAVMTRLRSFPPASSTKMGAGCMSSLVYALAETARPGVYGASRAEGPGLELLELRPATMLQLGAWPDTKGALEAILSDHLKLEVPVTPGQAAVSPEGTLMVMAPGRYLLVSDNGDITQSLLEKIAVETGVLTDLSHARAGIRISGRNAADVLLKGVVIDLDIRAFTVGSVAQSSFHHVGLTLHRKDETTFDLFVFRGFAVSFWEALTDAALEYGYEVMTPA</sequence>
<evidence type="ECO:0000313" key="2">
    <source>
        <dbReference type="Proteomes" id="UP000315252"/>
    </source>
</evidence>
<dbReference type="SUPFAM" id="SSF103025">
    <property type="entry name" value="Folate-binding domain"/>
    <property type="match status" value="1"/>
</dbReference>
<dbReference type="Proteomes" id="UP000315252">
    <property type="component" value="Unassembled WGS sequence"/>
</dbReference>
<dbReference type="Pfam" id="PF04268">
    <property type="entry name" value="SoxG"/>
    <property type="match status" value="1"/>
</dbReference>
<evidence type="ECO:0008006" key="3">
    <source>
        <dbReference type="Google" id="ProtNLM"/>
    </source>
</evidence>
<gene>
    <name evidence="1" type="ORF">FKG95_01475</name>
</gene>
<evidence type="ECO:0000313" key="1">
    <source>
        <dbReference type="EMBL" id="TQV83299.1"/>
    </source>
</evidence>
<organism evidence="1 2">
    <name type="scientific">Denitrobaculum tricleocarpae</name>
    <dbReference type="NCBI Taxonomy" id="2591009"/>
    <lineage>
        <taxon>Bacteria</taxon>
        <taxon>Pseudomonadati</taxon>
        <taxon>Pseudomonadota</taxon>
        <taxon>Alphaproteobacteria</taxon>
        <taxon>Rhodospirillales</taxon>
        <taxon>Rhodospirillaceae</taxon>
        <taxon>Denitrobaculum</taxon>
    </lineage>
</organism>
<comment type="caution">
    <text evidence="1">The sequence shown here is derived from an EMBL/GenBank/DDBJ whole genome shotgun (WGS) entry which is preliminary data.</text>
</comment>
<name>A0A545U1E0_9PROT</name>
<dbReference type="Gene3D" id="3.30.70.1520">
    <property type="entry name" value="Heterotetrameric sarcosine oxidase"/>
    <property type="match status" value="1"/>
</dbReference>
<dbReference type="InterPro" id="IPR007375">
    <property type="entry name" value="SoxG"/>
</dbReference>
<protein>
    <recommendedName>
        <fullName evidence="3">Sarcosine oxidase subunit gamma</fullName>
    </recommendedName>
</protein>